<evidence type="ECO:0000256" key="1">
    <source>
        <dbReference type="SAM" id="Phobius"/>
    </source>
</evidence>
<feature type="transmembrane region" description="Helical" evidence="1">
    <location>
        <begin position="104"/>
        <end position="129"/>
    </location>
</feature>
<keyword evidence="1" id="KW-0812">Transmembrane</keyword>
<dbReference type="EMBL" id="PCSR01000081">
    <property type="protein sequence ID" value="PIP53021.1"/>
    <property type="molecule type" value="Genomic_DNA"/>
</dbReference>
<feature type="transmembrane region" description="Helical" evidence="1">
    <location>
        <begin position="74"/>
        <end position="92"/>
    </location>
</feature>
<evidence type="ECO:0000313" key="2">
    <source>
        <dbReference type="EMBL" id="PIP53021.1"/>
    </source>
</evidence>
<keyword evidence="1" id="KW-1133">Transmembrane helix</keyword>
<feature type="transmembrane region" description="Helical" evidence="1">
    <location>
        <begin position="31"/>
        <end position="54"/>
    </location>
</feature>
<keyword evidence="1" id="KW-0472">Membrane</keyword>
<evidence type="ECO:0000313" key="3">
    <source>
        <dbReference type="Proteomes" id="UP000229459"/>
    </source>
</evidence>
<organism evidence="2 3">
    <name type="scientific">Candidatus Beckwithbacteria bacterium CG23_combo_of_CG06-09_8_20_14_all_34_8</name>
    <dbReference type="NCBI Taxonomy" id="1974497"/>
    <lineage>
        <taxon>Bacteria</taxon>
        <taxon>Candidatus Beckwithiibacteriota</taxon>
    </lineage>
</organism>
<comment type="caution">
    <text evidence="2">The sequence shown here is derived from an EMBL/GenBank/DDBJ whole genome shotgun (WGS) entry which is preliminary data.</text>
</comment>
<accession>A0A2H0B5X7</accession>
<dbReference type="Proteomes" id="UP000229459">
    <property type="component" value="Unassembled WGS sequence"/>
</dbReference>
<protein>
    <submittedName>
        <fullName evidence="2">Uncharacterized protein</fullName>
    </submittedName>
</protein>
<reference evidence="2 3" key="1">
    <citation type="submission" date="2017-09" db="EMBL/GenBank/DDBJ databases">
        <title>Depth-based differentiation of microbial function through sediment-hosted aquifers and enrichment of novel symbionts in the deep terrestrial subsurface.</title>
        <authorList>
            <person name="Probst A.J."/>
            <person name="Ladd B."/>
            <person name="Jarett J.K."/>
            <person name="Geller-Mcgrath D.E."/>
            <person name="Sieber C.M."/>
            <person name="Emerson J.B."/>
            <person name="Anantharaman K."/>
            <person name="Thomas B.C."/>
            <person name="Malmstrom R."/>
            <person name="Stieglmeier M."/>
            <person name="Klingl A."/>
            <person name="Woyke T."/>
            <person name="Ryan C.M."/>
            <person name="Banfield J.F."/>
        </authorList>
    </citation>
    <scope>NUCLEOTIDE SEQUENCE [LARGE SCALE GENOMIC DNA]</scope>
    <source>
        <strain evidence="2">CG23_combo_of_CG06-09_8_20_14_all_34_8</strain>
    </source>
</reference>
<name>A0A2H0B5X7_9BACT</name>
<dbReference type="AlphaFoldDB" id="A0A2H0B5X7"/>
<proteinExistence type="predicted"/>
<gene>
    <name evidence="2" type="ORF">COX08_03365</name>
</gene>
<sequence>MAKTQNFILNESLQSARNEFNSLLKNPNTIILIKISLIIVGISWISYGLFYQFMPPMIPLLFSRPWGQTQLINKSYFISLPAIITMLFLINLRLASILLRRDMLMAIIILTSYSVCGLIGLITIIRLMILLA</sequence>